<evidence type="ECO:0000313" key="4">
    <source>
        <dbReference type="EMBL" id="KAG8057330.1"/>
    </source>
</evidence>
<keyword evidence="1" id="KW-0175">Coiled coil</keyword>
<dbReference type="PANTHER" id="PTHR46995:SF6">
    <property type="entry name" value="POLLEN OLE E 1 ALLERGEN AND EXTENSIN FAMILY PROTEIN"/>
    <property type="match status" value="1"/>
</dbReference>
<gene>
    <name evidence="4" type="ORF">GUJ93_ZPchr0002g24776</name>
</gene>
<keyword evidence="5" id="KW-1185">Reference proteome</keyword>
<proteinExistence type="predicted"/>
<dbReference type="OrthoDB" id="1588785at2759"/>
<feature type="region of interest" description="Disordered" evidence="2">
    <location>
        <begin position="334"/>
        <end position="359"/>
    </location>
</feature>
<name>A0A8J5VA93_ZIZPA</name>
<reference evidence="4" key="1">
    <citation type="journal article" date="2021" name="bioRxiv">
        <title>Whole Genome Assembly and Annotation of Northern Wild Rice, Zizania palustris L., Supports a Whole Genome Duplication in the Zizania Genus.</title>
        <authorList>
            <person name="Haas M."/>
            <person name="Kono T."/>
            <person name="Macchietto M."/>
            <person name="Millas R."/>
            <person name="McGilp L."/>
            <person name="Shao M."/>
            <person name="Duquette J."/>
            <person name="Hirsch C.N."/>
            <person name="Kimball J."/>
        </authorList>
    </citation>
    <scope>NUCLEOTIDE SEQUENCE</scope>
    <source>
        <tissue evidence="4">Fresh leaf tissue</tissue>
    </source>
</reference>
<dbReference type="Proteomes" id="UP000729402">
    <property type="component" value="Unassembled WGS sequence"/>
</dbReference>
<feature type="chain" id="PRO_5035189096" evidence="3">
    <location>
        <begin position="27"/>
        <end position="359"/>
    </location>
</feature>
<evidence type="ECO:0000256" key="2">
    <source>
        <dbReference type="SAM" id="MobiDB-lite"/>
    </source>
</evidence>
<feature type="coiled-coil region" evidence="1">
    <location>
        <begin position="98"/>
        <end position="171"/>
    </location>
</feature>
<sequence length="359" mass="39289">MTAMASSGGHIAVFLALVLVFSGTEAKFLSNNITVVGSVYCDACSNVFSKHSFFLKADLDMRTPEESIAAADRVVGTPTPEEQNQRLALAFALNAAASTAADRRMECLAEEKEALRREVLEEVEKRRRAEASAAEAKEALASETARLRAELQASKDAEARHAKENEELRQRARDLESFVVANLGEATQRALPGGRAHHGPEWRVQALRAGRRRTASSAGRATTSGHSTCRATLVRSSSAACNVPGLRGSTQHIALRSRASNACFLNLNALNFRPAKRDGTLCHDDGGGGAFASSLFFWPFLPLFWQPFQFPFPVPDWLVPFLRPPFLPFPLYQQEPRSSAPPPPFYRFPPSQEVAPSRP</sequence>
<organism evidence="4 5">
    <name type="scientific">Zizania palustris</name>
    <name type="common">Northern wild rice</name>
    <dbReference type="NCBI Taxonomy" id="103762"/>
    <lineage>
        <taxon>Eukaryota</taxon>
        <taxon>Viridiplantae</taxon>
        <taxon>Streptophyta</taxon>
        <taxon>Embryophyta</taxon>
        <taxon>Tracheophyta</taxon>
        <taxon>Spermatophyta</taxon>
        <taxon>Magnoliopsida</taxon>
        <taxon>Liliopsida</taxon>
        <taxon>Poales</taxon>
        <taxon>Poaceae</taxon>
        <taxon>BOP clade</taxon>
        <taxon>Oryzoideae</taxon>
        <taxon>Oryzeae</taxon>
        <taxon>Zizaniinae</taxon>
        <taxon>Zizania</taxon>
    </lineage>
</organism>
<feature type="signal peptide" evidence="3">
    <location>
        <begin position="1"/>
        <end position="26"/>
    </location>
</feature>
<dbReference type="PANTHER" id="PTHR46995">
    <property type="entry name" value="OS09G0508200 PROTEIN"/>
    <property type="match status" value="1"/>
</dbReference>
<dbReference type="AlphaFoldDB" id="A0A8J5VA93"/>
<evidence type="ECO:0000256" key="3">
    <source>
        <dbReference type="SAM" id="SignalP"/>
    </source>
</evidence>
<comment type="caution">
    <text evidence="4">The sequence shown here is derived from an EMBL/GenBank/DDBJ whole genome shotgun (WGS) entry which is preliminary data.</text>
</comment>
<protein>
    <submittedName>
        <fullName evidence="4">Uncharacterized protein</fullName>
    </submittedName>
</protein>
<evidence type="ECO:0000256" key="1">
    <source>
        <dbReference type="SAM" id="Coils"/>
    </source>
</evidence>
<keyword evidence="3" id="KW-0732">Signal</keyword>
<evidence type="ECO:0000313" key="5">
    <source>
        <dbReference type="Proteomes" id="UP000729402"/>
    </source>
</evidence>
<accession>A0A8J5VA93</accession>
<dbReference type="EMBL" id="JAAALK010000287">
    <property type="protein sequence ID" value="KAG8057330.1"/>
    <property type="molecule type" value="Genomic_DNA"/>
</dbReference>
<reference evidence="4" key="2">
    <citation type="submission" date="2021-02" db="EMBL/GenBank/DDBJ databases">
        <authorList>
            <person name="Kimball J.A."/>
            <person name="Haas M.W."/>
            <person name="Macchietto M."/>
            <person name="Kono T."/>
            <person name="Duquette J."/>
            <person name="Shao M."/>
        </authorList>
    </citation>
    <scope>NUCLEOTIDE SEQUENCE</scope>
    <source>
        <tissue evidence="4">Fresh leaf tissue</tissue>
    </source>
</reference>